<dbReference type="Proteomes" id="UP000317410">
    <property type="component" value="Unassembled WGS sequence"/>
</dbReference>
<dbReference type="Pfam" id="PF20199">
    <property type="entry name" value="RepSA"/>
    <property type="match status" value="2"/>
</dbReference>
<comment type="caution">
    <text evidence="1">The sequence shown here is derived from an EMBL/GenBank/DDBJ whole genome shotgun (WGS) entry which is preliminary data.</text>
</comment>
<accession>A0A4Y4BDH8</accession>
<name>A0A4Y4BDH8_MICMQ</name>
<proteinExistence type="predicted"/>
<dbReference type="InterPro" id="IPR046828">
    <property type="entry name" value="RepSA"/>
</dbReference>
<evidence type="ECO:0000313" key="2">
    <source>
        <dbReference type="Proteomes" id="UP000317410"/>
    </source>
</evidence>
<evidence type="ECO:0008006" key="3">
    <source>
        <dbReference type="Google" id="ProtNLM"/>
    </source>
</evidence>
<dbReference type="RefSeq" id="WP_141387985.1">
    <property type="nucleotide sequence ID" value="NZ_BJNQ01000027.1"/>
</dbReference>
<protein>
    <recommendedName>
        <fullName evidence="3">Replication initiation protein</fullName>
    </recommendedName>
</protein>
<evidence type="ECO:0000313" key="1">
    <source>
        <dbReference type="EMBL" id="GEC76837.1"/>
    </source>
</evidence>
<sequence length="309" mass="33912">MDPLTADREFYELIRARYCARPYEAKPGVWVRCGSRLKAECESCAELYRGDWAAIARSGIFDEDGEVVEGFRYAFLTLTAPSFGKVDETGAAIDPTTYDYLGQVAWNYASSALWRSTVHRLHRQFSGLAYFAVIEAQRRGVRHYHVVLRIPDGEAPLFPEAIGQVARVATTQHAGAVIKWGTQIDCQYISGTTDGARGEMAQTVWYISKALGYALKSVDENDLLAMPGAAISPHIEHLRALASAARNDLWCARCPVNGPRDCAAPIHGNFGSSAQVVLYARGSKNRPPVVVRGTHPHETTRGAHCVDAS</sequence>
<dbReference type="AlphaFoldDB" id="A0A4Y4BDH8"/>
<reference evidence="1 2" key="1">
    <citation type="submission" date="2019-06" db="EMBL/GenBank/DDBJ databases">
        <title>Whole genome shotgun sequence of Microbacterium liquefaciens NBRC 15037.</title>
        <authorList>
            <person name="Hosoyama A."/>
            <person name="Uohara A."/>
            <person name="Ohji S."/>
            <person name="Ichikawa N."/>
        </authorList>
    </citation>
    <scope>NUCLEOTIDE SEQUENCE [LARGE SCALE GENOMIC DNA]</scope>
    <source>
        <strain evidence="1 2">NBRC 15037</strain>
    </source>
</reference>
<gene>
    <name evidence="1" type="ORF">MLI01_29820</name>
</gene>
<dbReference type="EMBL" id="BJNQ01000027">
    <property type="protein sequence ID" value="GEC76837.1"/>
    <property type="molecule type" value="Genomic_DNA"/>
</dbReference>
<organism evidence="1 2">
    <name type="scientific">Microbacterium maritypicum</name>
    <name type="common">Microbacterium liquefaciens</name>
    <dbReference type="NCBI Taxonomy" id="33918"/>
    <lineage>
        <taxon>Bacteria</taxon>
        <taxon>Bacillati</taxon>
        <taxon>Actinomycetota</taxon>
        <taxon>Actinomycetes</taxon>
        <taxon>Micrococcales</taxon>
        <taxon>Microbacteriaceae</taxon>
        <taxon>Microbacterium</taxon>
    </lineage>
</organism>